<keyword evidence="3 6" id="KW-0285">Flavoprotein</keyword>
<feature type="region of interest" description="Disordered" evidence="7">
    <location>
        <begin position="1"/>
        <end position="122"/>
    </location>
</feature>
<evidence type="ECO:0000256" key="4">
    <source>
        <dbReference type="ARBA" id="ARBA00022827"/>
    </source>
</evidence>
<dbReference type="Gene3D" id="1.10.8.870">
    <property type="entry name" value="Alpha-glycerophosphate oxidase, cap domain"/>
    <property type="match status" value="1"/>
</dbReference>
<feature type="domain" description="Alpha-glycerophosphate oxidase C-terminal" evidence="9">
    <location>
        <begin position="544"/>
        <end position="668"/>
    </location>
</feature>
<feature type="region of interest" description="Disordered" evidence="7">
    <location>
        <begin position="680"/>
        <end position="716"/>
    </location>
</feature>
<dbReference type="EMBL" id="BAAAZR010000052">
    <property type="protein sequence ID" value="GAA3841791.1"/>
    <property type="molecule type" value="Genomic_DNA"/>
</dbReference>
<dbReference type="InterPro" id="IPR038299">
    <property type="entry name" value="DAO_C_sf"/>
</dbReference>
<keyword evidence="4" id="KW-0274">FAD</keyword>
<dbReference type="PROSITE" id="PS00977">
    <property type="entry name" value="FAD_G3PDH_1"/>
    <property type="match status" value="1"/>
</dbReference>
<name>A0ABP7JE05_9ACTN</name>
<reference evidence="11" key="1">
    <citation type="journal article" date="2019" name="Int. J. Syst. Evol. Microbiol.">
        <title>The Global Catalogue of Microorganisms (GCM) 10K type strain sequencing project: providing services to taxonomists for standard genome sequencing and annotation.</title>
        <authorList>
            <consortium name="The Broad Institute Genomics Platform"/>
            <consortium name="The Broad Institute Genome Sequencing Center for Infectious Disease"/>
            <person name="Wu L."/>
            <person name="Ma J."/>
        </authorList>
    </citation>
    <scope>NUCLEOTIDE SEQUENCE [LARGE SCALE GENOMIC DNA]</scope>
    <source>
        <strain evidence="11">JCM 16908</strain>
    </source>
</reference>
<dbReference type="SUPFAM" id="SSF54373">
    <property type="entry name" value="FAD-linked reductases, C-terminal domain"/>
    <property type="match status" value="1"/>
</dbReference>
<dbReference type="PROSITE" id="PS00978">
    <property type="entry name" value="FAD_G3PDH_2"/>
    <property type="match status" value="1"/>
</dbReference>
<evidence type="ECO:0000256" key="5">
    <source>
        <dbReference type="ARBA" id="ARBA00023002"/>
    </source>
</evidence>
<dbReference type="Pfam" id="PF01266">
    <property type="entry name" value="DAO"/>
    <property type="match status" value="1"/>
</dbReference>
<dbReference type="Pfam" id="PF16901">
    <property type="entry name" value="DAO_C"/>
    <property type="match status" value="1"/>
</dbReference>
<dbReference type="SUPFAM" id="SSF51905">
    <property type="entry name" value="FAD/NAD(P)-binding domain"/>
    <property type="match status" value="1"/>
</dbReference>
<dbReference type="InterPro" id="IPR036188">
    <property type="entry name" value="FAD/NAD-bd_sf"/>
</dbReference>
<feature type="compositionally biased region" description="Basic and acidic residues" evidence="7">
    <location>
        <begin position="60"/>
        <end position="81"/>
    </location>
</feature>
<dbReference type="InterPro" id="IPR031656">
    <property type="entry name" value="DAO_C"/>
</dbReference>
<accession>A0ABP7JE05</accession>
<keyword evidence="11" id="KW-1185">Reference proteome</keyword>
<dbReference type="InterPro" id="IPR006076">
    <property type="entry name" value="FAD-dep_OxRdtase"/>
</dbReference>
<sequence length="716" mass="77422">MTAHTADGTELGETGRQARRTETEDKPQGGQDEPAAREDGGIGVKTQGGAAETVAQEGRTGMDAERSETGARRDGAEEHVLQGEPGARAEAVGAVGLGGDGQQRPDGSDGGAGPEAGSVDGRHQVRWDGSDVQSRGGGIYSARMGPAERTAALAAMADPDHELDVIVVGGGVVGSGVALDAVTRGLSVGLVEARDYSSGTSSRSSKLIHGGLRYLEQLNFDLVREALQERALLLQRIAPHLVRPVPFLFPLTHHVWERPYVGAGLTMYDSLGFSTGLSRGVPGHRHLSRRRALRLAPSLRKSSLTGAVQYWDAQVDDSRYVTTMLRTAAAYGAYVASRTKVVNFLREGERVTGVRVRDLETGAEFDVRARQVVNATGVWTDEIQEMVGGRGQIHVRASKGVHLVVPRDRIHSLTGIILRTEKSVLFVIPWGRHWIVGTTDTQWSLDKAHPAASRQDIDYVLDHVNAVLSVPLTRDDVEGVYAGLRPLLAGESEETSKLSREHVVTHPVPGLVMIAGGKYTTYRVMAKDAVDAVVHGLDQRVPASCTDKIPLVGAEGYQALWNSRHRLARSSRLHVARIEHLLQRYGSLIDEVLALIELDPSLARPLTGADDYLRAEIVYAATHEGARHLNDALTRRTRISIETFHRGTAVAEEAAELMAGPLGWDAEQVKREVEYYTKRVEAERASQEQDTDQEADAIRLGAPEIVPVGEPGGEPV</sequence>
<comment type="catalytic activity">
    <reaction evidence="6">
        <text>a quinone + sn-glycerol 3-phosphate = dihydroxyacetone phosphate + a quinol</text>
        <dbReference type="Rhea" id="RHEA:18977"/>
        <dbReference type="ChEBI" id="CHEBI:24646"/>
        <dbReference type="ChEBI" id="CHEBI:57597"/>
        <dbReference type="ChEBI" id="CHEBI:57642"/>
        <dbReference type="ChEBI" id="CHEBI:132124"/>
        <dbReference type="EC" id="1.1.5.3"/>
    </reaction>
</comment>
<protein>
    <recommendedName>
        <fullName evidence="6">Glycerol-3-phosphate dehydrogenase</fullName>
        <ecNumber evidence="6">1.1.5.3</ecNumber>
    </recommendedName>
</protein>
<dbReference type="Proteomes" id="UP001500888">
    <property type="component" value="Unassembled WGS sequence"/>
</dbReference>
<dbReference type="PANTHER" id="PTHR11985">
    <property type="entry name" value="GLYCEROL-3-PHOSPHATE DEHYDROGENASE"/>
    <property type="match status" value="1"/>
</dbReference>
<evidence type="ECO:0000256" key="6">
    <source>
        <dbReference type="RuleBase" id="RU361217"/>
    </source>
</evidence>
<evidence type="ECO:0000259" key="8">
    <source>
        <dbReference type="Pfam" id="PF01266"/>
    </source>
</evidence>
<comment type="similarity">
    <text evidence="2 6">Belongs to the FAD-dependent glycerol-3-phosphate dehydrogenase family.</text>
</comment>
<gene>
    <name evidence="10" type="ORF">GCM10022226_75410</name>
</gene>
<evidence type="ECO:0000313" key="10">
    <source>
        <dbReference type="EMBL" id="GAA3841791.1"/>
    </source>
</evidence>
<dbReference type="PRINTS" id="PR01001">
    <property type="entry name" value="FADG3PDH"/>
</dbReference>
<dbReference type="EC" id="1.1.5.3" evidence="6"/>
<comment type="cofactor">
    <cofactor evidence="1 6">
        <name>FAD</name>
        <dbReference type="ChEBI" id="CHEBI:57692"/>
    </cofactor>
</comment>
<evidence type="ECO:0000313" key="11">
    <source>
        <dbReference type="Proteomes" id="UP001500888"/>
    </source>
</evidence>
<organism evidence="10 11">
    <name type="scientific">Sphaerisporangium flaviroseum</name>
    <dbReference type="NCBI Taxonomy" id="509199"/>
    <lineage>
        <taxon>Bacteria</taxon>
        <taxon>Bacillati</taxon>
        <taxon>Actinomycetota</taxon>
        <taxon>Actinomycetes</taxon>
        <taxon>Streptosporangiales</taxon>
        <taxon>Streptosporangiaceae</taxon>
        <taxon>Sphaerisporangium</taxon>
    </lineage>
</organism>
<dbReference type="Gene3D" id="3.30.9.10">
    <property type="entry name" value="D-Amino Acid Oxidase, subunit A, domain 2"/>
    <property type="match status" value="1"/>
</dbReference>
<dbReference type="InterPro" id="IPR000447">
    <property type="entry name" value="G3P_DH_FAD-dep"/>
</dbReference>
<keyword evidence="5 6" id="KW-0560">Oxidoreductase</keyword>
<evidence type="ECO:0000256" key="1">
    <source>
        <dbReference type="ARBA" id="ARBA00001974"/>
    </source>
</evidence>
<comment type="caution">
    <text evidence="10">The sequence shown here is derived from an EMBL/GenBank/DDBJ whole genome shotgun (WGS) entry which is preliminary data.</text>
</comment>
<evidence type="ECO:0000256" key="7">
    <source>
        <dbReference type="SAM" id="MobiDB-lite"/>
    </source>
</evidence>
<evidence type="ECO:0000259" key="9">
    <source>
        <dbReference type="Pfam" id="PF16901"/>
    </source>
</evidence>
<dbReference type="Gene3D" id="3.50.50.60">
    <property type="entry name" value="FAD/NAD(P)-binding domain"/>
    <property type="match status" value="1"/>
</dbReference>
<dbReference type="PANTHER" id="PTHR11985:SF31">
    <property type="entry name" value="GLYCEROL-3-PHOSPHATE DEHYDROGENASE 2"/>
    <property type="match status" value="1"/>
</dbReference>
<proteinExistence type="inferred from homology"/>
<evidence type="ECO:0000256" key="3">
    <source>
        <dbReference type="ARBA" id="ARBA00022630"/>
    </source>
</evidence>
<evidence type="ECO:0000256" key="2">
    <source>
        <dbReference type="ARBA" id="ARBA00007330"/>
    </source>
</evidence>
<feature type="domain" description="FAD dependent oxidoreductase" evidence="8">
    <location>
        <begin position="164"/>
        <end position="522"/>
    </location>
</feature>